<keyword evidence="2" id="KW-1185">Reference proteome</keyword>
<reference evidence="1 2" key="1">
    <citation type="submission" date="2015-01" db="EMBL/GenBank/DDBJ databases">
        <title>Draft genome of the acidophilic iron oxidizer Ferrimicrobium acidiphilum strain T23.</title>
        <authorList>
            <person name="Poehlein A."/>
            <person name="Eisen S."/>
            <person name="Schloemann M."/>
            <person name="Johnson B.D."/>
            <person name="Daniel R."/>
            <person name="Muehling M."/>
        </authorList>
    </citation>
    <scope>NUCLEOTIDE SEQUENCE [LARGE SCALE GENOMIC DNA]</scope>
    <source>
        <strain evidence="1 2">T23</strain>
    </source>
</reference>
<organism evidence="1 2">
    <name type="scientific">Ferrimicrobium acidiphilum DSM 19497</name>
    <dbReference type="NCBI Taxonomy" id="1121877"/>
    <lineage>
        <taxon>Bacteria</taxon>
        <taxon>Bacillati</taxon>
        <taxon>Actinomycetota</taxon>
        <taxon>Acidimicrobiia</taxon>
        <taxon>Acidimicrobiales</taxon>
        <taxon>Acidimicrobiaceae</taxon>
        <taxon>Ferrimicrobium</taxon>
    </lineage>
</organism>
<gene>
    <name evidence="1" type="ORF">FEAC_13430</name>
</gene>
<dbReference type="AlphaFoldDB" id="A0A0D8FUR3"/>
<name>A0A0D8FUR3_9ACTN</name>
<protein>
    <submittedName>
        <fullName evidence="1">Uncharacterized protein</fullName>
    </submittedName>
</protein>
<comment type="caution">
    <text evidence="1">The sequence shown here is derived from an EMBL/GenBank/DDBJ whole genome shotgun (WGS) entry which is preliminary data.</text>
</comment>
<dbReference type="Proteomes" id="UP000032336">
    <property type="component" value="Unassembled WGS sequence"/>
</dbReference>
<evidence type="ECO:0000313" key="1">
    <source>
        <dbReference type="EMBL" id="KJE76841.1"/>
    </source>
</evidence>
<sequence>MTKCADEFVLHLKITRSYARGESAIHSHNPLLAATAQPVGQLLGANTLLRLLG</sequence>
<dbReference type="STRING" id="1121877.FEAC_13430"/>
<evidence type="ECO:0000313" key="2">
    <source>
        <dbReference type="Proteomes" id="UP000032336"/>
    </source>
</evidence>
<dbReference type="EMBL" id="JXUW01000010">
    <property type="protein sequence ID" value="KJE76841.1"/>
    <property type="molecule type" value="Genomic_DNA"/>
</dbReference>
<proteinExistence type="predicted"/>
<accession>A0A0D8FUR3</accession>